<feature type="transmembrane region" description="Helical" evidence="9">
    <location>
        <begin position="205"/>
        <end position="223"/>
    </location>
</feature>
<feature type="transmembrane region" description="Helical" evidence="9">
    <location>
        <begin position="123"/>
        <end position="143"/>
    </location>
</feature>
<keyword evidence="4 9" id="KW-0812">Transmembrane</keyword>
<sequence>MEKPKIETSSSQAEKSVQAKPIKHSIPTRIIDSFRQDSNQHVTEAGDIVTLKQHRENGNGNLNSEASSSNGSYDVESAIKNVAISPLAKKLKNRHLQMLAVGGSIGTGLFVGSGKALAAGGPASLLIAFSLISFMLYCTVYALGELSCLYPIAGSFSAFATRFLDPAWGFAMGWNYALQWMVTLPLEIVAAAITIEYWDSPVSPAVWVTIFLVLVITINLFGVEGFGEAEFYFSMVKVVAIVGFIILGIILDCGGGPKGEYIGGKNWHHPGAFHNGFKGLCSVFVTAAFAFSGTELVGLAAAETENPRKSLPKAVKQVFWRISLFYLISLTLIGLLVPYNDPRLLNGTTSADAKASPFVLAITNATIPALPSIFNAVITIAVLSVGNSAIYGSSRTLAALAEQNQAPKCLAYIDRKGRPLISILVTSAVGLIAYTAVLDADSSGEVFNWLLALSGLSSIFTWMTICLCHIRFRAAWKAAGHTLSELPFRSQPGVLGSWAGAIFNSLVFVAQFWVGFAPQGYASMSTKDLVVGFFEVYLAAPIIVVSFVVYKIWYRTRWVRISELDLLTGLAYGKDELELLREGDRAERAEWRWWRKIYEMSI</sequence>
<dbReference type="InterPro" id="IPR004840">
    <property type="entry name" value="Amino_acid_permease_CS"/>
</dbReference>
<dbReference type="InterPro" id="IPR004762">
    <property type="entry name" value="Amino_acid_permease_fungi"/>
</dbReference>
<reference evidence="11" key="1">
    <citation type="submission" date="2021-02" db="EMBL/GenBank/DDBJ databases">
        <title>Genome sequence Cadophora malorum strain M34.</title>
        <authorList>
            <person name="Stefanovic E."/>
            <person name="Vu D."/>
            <person name="Scully C."/>
            <person name="Dijksterhuis J."/>
            <person name="Roader J."/>
            <person name="Houbraken J."/>
        </authorList>
    </citation>
    <scope>NUCLEOTIDE SEQUENCE</scope>
    <source>
        <strain evidence="11">M34</strain>
    </source>
</reference>
<gene>
    <name evidence="11" type="ORF">IFR04_009108</name>
</gene>
<keyword evidence="7 9" id="KW-0472">Membrane</keyword>
<evidence type="ECO:0000259" key="10">
    <source>
        <dbReference type="Pfam" id="PF00324"/>
    </source>
</evidence>
<dbReference type="Pfam" id="PF00324">
    <property type="entry name" value="AA_permease"/>
    <property type="match status" value="1"/>
</dbReference>
<dbReference type="PROSITE" id="PS00218">
    <property type="entry name" value="AMINO_ACID_PERMEASE_1"/>
    <property type="match status" value="1"/>
</dbReference>
<evidence type="ECO:0000256" key="7">
    <source>
        <dbReference type="ARBA" id="ARBA00023136"/>
    </source>
</evidence>
<organism evidence="11 12">
    <name type="scientific">Cadophora malorum</name>
    <dbReference type="NCBI Taxonomy" id="108018"/>
    <lineage>
        <taxon>Eukaryota</taxon>
        <taxon>Fungi</taxon>
        <taxon>Dikarya</taxon>
        <taxon>Ascomycota</taxon>
        <taxon>Pezizomycotina</taxon>
        <taxon>Leotiomycetes</taxon>
        <taxon>Helotiales</taxon>
        <taxon>Ploettnerulaceae</taxon>
        <taxon>Cadophora</taxon>
    </lineage>
</organism>
<keyword evidence="6 9" id="KW-1133">Transmembrane helix</keyword>
<evidence type="ECO:0000256" key="6">
    <source>
        <dbReference type="ARBA" id="ARBA00022989"/>
    </source>
</evidence>
<feature type="transmembrane region" description="Helical" evidence="9">
    <location>
        <begin position="318"/>
        <end position="339"/>
    </location>
</feature>
<feature type="transmembrane region" description="Helical" evidence="9">
    <location>
        <begin position="229"/>
        <end position="251"/>
    </location>
</feature>
<keyword evidence="5" id="KW-0029">Amino-acid transport</keyword>
<feature type="transmembrane region" description="Helical" evidence="9">
    <location>
        <begin position="177"/>
        <end position="198"/>
    </location>
</feature>
<evidence type="ECO:0000256" key="4">
    <source>
        <dbReference type="ARBA" id="ARBA00022692"/>
    </source>
</evidence>
<dbReference type="PANTHER" id="PTHR43341">
    <property type="entry name" value="AMINO ACID PERMEASE"/>
    <property type="match status" value="1"/>
</dbReference>
<evidence type="ECO:0000256" key="2">
    <source>
        <dbReference type="ARBA" id="ARBA00022448"/>
    </source>
</evidence>
<feature type="transmembrane region" description="Helical" evidence="9">
    <location>
        <begin position="420"/>
        <end position="437"/>
    </location>
</feature>
<dbReference type="GO" id="GO:0015171">
    <property type="term" value="F:amino acid transmembrane transporter activity"/>
    <property type="evidence" value="ECO:0007669"/>
    <property type="project" value="TreeGrafter"/>
</dbReference>
<dbReference type="EMBL" id="JAFJYH010000146">
    <property type="protein sequence ID" value="KAG4417739.1"/>
    <property type="molecule type" value="Genomic_DNA"/>
</dbReference>
<dbReference type="GO" id="GO:0005886">
    <property type="term" value="C:plasma membrane"/>
    <property type="evidence" value="ECO:0007669"/>
    <property type="project" value="UniProtKB-SubCell"/>
</dbReference>
<feature type="transmembrane region" description="Helical" evidence="9">
    <location>
        <begin position="359"/>
        <end position="385"/>
    </location>
</feature>
<feature type="region of interest" description="Disordered" evidence="8">
    <location>
        <begin position="1"/>
        <end position="23"/>
    </location>
</feature>
<dbReference type="FunFam" id="1.20.1740.10:FF:000017">
    <property type="entry name" value="Amino acid permease"/>
    <property type="match status" value="1"/>
</dbReference>
<comment type="caution">
    <text evidence="11">The sequence shown here is derived from an EMBL/GenBank/DDBJ whole genome shotgun (WGS) entry which is preliminary data.</text>
</comment>
<dbReference type="Proteomes" id="UP000664132">
    <property type="component" value="Unassembled WGS sequence"/>
</dbReference>
<dbReference type="Gene3D" id="1.20.1740.10">
    <property type="entry name" value="Amino acid/polyamine transporter I"/>
    <property type="match status" value="1"/>
</dbReference>
<feature type="transmembrane region" description="Helical" evidence="9">
    <location>
        <begin position="536"/>
        <end position="554"/>
    </location>
</feature>
<evidence type="ECO:0000313" key="11">
    <source>
        <dbReference type="EMBL" id="KAG4417739.1"/>
    </source>
</evidence>
<keyword evidence="12" id="KW-1185">Reference proteome</keyword>
<dbReference type="NCBIfam" id="TIGR00913">
    <property type="entry name" value="2A0310"/>
    <property type="match status" value="1"/>
</dbReference>
<protein>
    <recommendedName>
        <fullName evidence="10">Amino acid permease/ SLC12A domain-containing protein</fullName>
    </recommendedName>
</protein>
<evidence type="ECO:0000256" key="5">
    <source>
        <dbReference type="ARBA" id="ARBA00022970"/>
    </source>
</evidence>
<accession>A0A8H7T9Y9</accession>
<dbReference type="OrthoDB" id="3900342at2759"/>
<dbReference type="AlphaFoldDB" id="A0A8H7T9Y9"/>
<evidence type="ECO:0000256" key="9">
    <source>
        <dbReference type="SAM" id="Phobius"/>
    </source>
</evidence>
<evidence type="ECO:0000256" key="3">
    <source>
        <dbReference type="ARBA" id="ARBA00022475"/>
    </source>
</evidence>
<dbReference type="InterPro" id="IPR004841">
    <property type="entry name" value="AA-permease/SLC12A_dom"/>
</dbReference>
<comment type="subcellular location">
    <subcellularLocation>
        <location evidence="1">Cell membrane</location>
        <topology evidence="1">Multi-pass membrane protein</topology>
    </subcellularLocation>
</comment>
<feature type="domain" description="Amino acid permease/ SLC12A" evidence="10">
    <location>
        <begin position="95"/>
        <end position="558"/>
    </location>
</feature>
<feature type="transmembrane region" description="Helical" evidence="9">
    <location>
        <begin position="493"/>
        <end position="516"/>
    </location>
</feature>
<dbReference type="InterPro" id="IPR050524">
    <property type="entry name" value="APC_YAT"/>
</dbReference>
<feature type="transmembrane region" description="Helical" evidence="9">
    <location>
        <begin position="98"/>
        <end position="117"/>
    </location>
</feature>
<name>A0A8H7T9Y9_9HELO</name>
<keyword evidence="3" id="KW-1003">Cell membrane</keyword>
<keyword evidence="2" id="KW-0813">Transport</keyword>
<evidence type="ECO:0000256" key="8">
    <source>
        <dbReference type="SAM" id="MobiDB-lite"/>
    </source>
</evidence>
<feature type="transmembrane region" description="Helical" evidence="9">
    <location>
        <begin position="449"/>
        <end position="472"/>
    </location>
</feature>
<proteinExistence type="predicted"/>
<evidence type="ECO:0000313" key="12">
    <source>
        <dbReference type="Proteomes" id="UP000664132"/>
    </source>
</evidence>
<evidence type="ECO:0000256" key="1">
    <source>
        <dbReference type="ARBA" id="ARBA00004651"/>
    </source>
</evidence>
<dbReference type="PANTHER" id="PTHR43341:SF1">
    <property type="entry name" value="GENERAL AMINO-ACID PERMEASE GAP1"/>
    <property type="match status" value="1"/>
</dbReference>